<sequence length="133" mass="15623">MVTFKPATMTTEVIAVGRKLFHMRIPSHQIHQEKFYYNKTCLCCYKIEDQYFKAYLQNSNCFEFGEIGHIWKECNKVDKRCQNCEGNQIKAARKALVGNTTKKIDWQHHHLHNAVCRPVSLKAFLHSDIFTTE</sequence>
<evidence type="ECO:0000313" key="1">
    <source>
        <dbReference type="EMBL" id="MPC17190.1"/>
    </source>
</evidence>
<organism evidence="1 2">
    <name type="scientific">Portunus trituberculatus</name>
    <name type="common">Swimming crab</name>
    <name type="synonym">Neptunus trituberculatus</name>
    <dbReference type="NCBI Taxonomy" id="210409"/>
    <lineage>
        <taxon>Eukaryota</taxon>
        <taxon>Metazoa</taxon>
        <taxon>Ecdysozoa</taxon>
        <taxon>Arthropoda</taxon>
        <taxon>Crustacea</taxon>
        <taxon>Multicrustacea</taxon>
        <taxon>Malacostraca</taxon>
        <taxon>Eumalacostraca</taxon>
        <taxon>Eucarida</taxon>
        <taxon>Decapoda</taxon>
        <taxon>Pleocyemata</taxon>
        <taxon>Brachyura</taxon>
        <taxon>Eubrachyura</taxon>
        <taxon>Portunoidea</taxon>
        <taxon>Portunidae</taxon>
        <taxon>Portuninae</taxon>
        <taxon>Portunus</taxon>
    </lineage>
</organism>
<accession>A0A5B7D7C5</accession>
<dbReference type="AlphaFoldDB" id="A0A5B7D7C5"/>
<name>A0A5B7D7C5_PORTR</name>
<dbReference type="Proteomes" id="UP000324222">
    <property type="component" value="Unassembled WGS sequence"/>
</dbReference>
<comment type="caution">
    <text evidence="1">The sequence shown here is derived from an EMBL/GenBank/DDBJ whole genome shotgun (WGS) entry which is preliminary data.</text>
</comment>
<gene>
    <name evidence="1" type="ORF">E2C01_010038</name>
</gene>
<dbReference type="EMBL" id="VSRR010000566">
    <property type="protein sequence ID" value="MPC17190.1"/>
    <property type="molecule type" value="Genomic_DNA"/>
</dbReference>
<protein>
    <recommendedName>
        <fullName evidence="3">CCHC-type domain-containing protein</fullName>
    </recommendedName>
</protein>
<proteinExistence type="predicted"/>
<reference evidence="1 2" key="1">
    <citation type="submission" date="2019-05" db="EMBL/GenBank/DDBJ databases">
        <title>Another draft genome of Portunus trituberculatus and its Hox gene families provides insights of decapod evolution.</title>
        <authorList>
            <person name="Jeong J.-H."/>
            <person name="Song I."/>
            <person name="Kim S."/>
            <person name="Choi T."/>
            <person name="Kim D."/>
            <person name="Ryu S."/>
            <person name="Kim W."/>
        </authorList>
    </citation>
    <scope>NUCLEOTIDE SEQUENCE [LARGE SCALE GENOMIC DNA]</scope>
    <source>
        <tissue evidence="1">Muscle</tissue>
    </source>
</reference>
<evidence type="ECO:0000313" key="2">
    <source>
        <dbReference type="Proteomes" id="UP000324222"/>
    </source>
</evidence>
<evidence type="ECO:0008006" key="3">
    <source>
        <dbReference type="Google" id="ProtNLM"/>
    </source>
</evidence>
<keyword evidence="2" id="KW-1185">Reference proteome</keyword>